<protein>
    <submittedName>
        <fullName evidence="1">Uncharacterized protein</fullName>
    </submittedName>
</protein>
<dbReference type="AlphaFoldDB" id="A0A916TE06"/>
<dbReference type="RefSeq" id="WP_188660615.1">
    <property type="nucleotide sequence ID" value="NZ_BMIH01000005.1"/>
</dbReference>
<accession>A0A916TE06</accession>
<dbReference type="EMBL" id="BMIH01000005">
    <property type="protein sequence ID" value="GGB41367.1"/>
    <property type="molecule type" value="Genomic_DNA"/>
</dbReference>
<evidence type="ECO:0000313" key="2">
    <source>
        <dbReference type="Proteomes" id="UP000623067"/>
    </source>
</evidence>
<organism evidence="1 2">
    <name type="scientific">Sphingomonas metalli</name>
    <dbReference type="NCBI Taxonomy" id="1779358"/>
    <lineage>
        <taxon>Bacteria</taxon>
        <taxon>Pseudomonadati</taxon>
        <taxon>Pseudomonadota</taxon>
        <taxon>Alphaproteobacteria</taxon>
        <taxon>Sphingomonadales</taxon>
        <taxon>Sphingomonadaceae</taxon>
        <taxon>Sphingomonas</taxon>
    </lineage>
</organism>
<gene>
    <name evidence="1" type="ORF">GCM10011380_33530</name>
</gene>
<comment type="caution">
    <text evidence="1">The sequence shown here is derived from an EMBL/GenBank/DDBJ whole genome shotgun (WGS) entry which is preliminary data.</text>
</comment>
<evidence type="ECO:0000313" key="1">
    <source>
        <dbReference type="EMBL" id="GGB41367.1"/>
    </source>
</evidence>
<reference evidence="1" key="1">
    <citation type="journal article" date="2014" name="Int. J. Syst. Evol. Microbiol.">
        <title>Complete genome sequence of Corynebacterium casei LMG S-19264T (=DSM 44701T), isolated from a smear-ripened cheese.</title>
        <authorList>
            <consortium name="US DOE Joint Genome Institute (JGI-PGF)"/>
            <person name="Walter F."/>
            <person name="Albersmeier A."/>
            <person name="Kalinowski J."/>
            <person name="Ruckert C."/>
        </authorList>
    </citation>
    <scope>NUCLEOTIDE SEQUENCE</scope>
    <source>
        <strain evidence="1">CGMCC 1.15330</strain>
    </source>
</reference>
<keyword evidence="2" id="KW-1185">Reference proteome</keyword>
<sequence>MAYMDFTRDPLLAPSLDAPRHDPVEPEQTGLSALEWQVVALAQRDRMSSLNKPGRLAIALGTVFGPLQHNPRLADPKLEALRRMAVLSWHRGFSVPVSEIKAFHGAGFSPAQYETLVSSILAARPRVRA</sequence>
<dbReference type="Proteomes" id="UP000623067">
    <property type="component" value="Unassembled WGS sequence"/>
</dbReference>
<proteinExistence type="predicted"/>
<reference evidence="1" key="2">
    <citation type="submission" date="2020-09" db="EMBL/GenBank/DDBJ databases">
        <authorList>
            <person name="Sun Q."/>
            <person name="Zhou Y."/>
        </authorList>
    </citation>
    <scope>NUCLEOTIDE SEQUENCE</scope>
    <source>
        <strain evidence="1">CGMCC 1.15330</strain>
    </source>
</reference>
<name>A0A916TE06_9SPHN</name>